<evidence type="ECO:0000256" key="1">
    <source>
        <dbReference type="SAM" id="MobiDB-lite"/>
    </source>
</evidence>
<evidence type="ECO:0000313" key="6">
    <source>
        <dbReference type="Proteomes" id="UP000606991"/>
    </source>
</evidence>
<dbReference type="AlphaFoldDB" id="A0A2W6A1L1"/>
<feature type="region of interest" description="Disordered" evidence="1">
    <location>
        <begin position="47"/>
        <end position="75"/>
    </location>
</feature>
<keyword evidence="2" id="KW-1133">Transmembrane helix</keyword>
<reference evidence="4" key="2">
    <citation type="submission" date="2018-05" db="EMBL/GenBank/DDBJ databases">
        <authorList>
            <person name="Ferrari B."/>
        </authorList>
    </citation>
    <scope>NUCLEOTIDE SEQUENCE</scope>
    <source>
        <strain evidence="4">RRmetagenome_bin12</strain>
    </source>
</reference>
<name>A0A2W6A1L1_9BACT</name>
<accession>A0A2W6A1L1</accession>
<keyword evidence="2" id="KW-0472">Membrane</keyword>
<proteinExistence type="predicted"/>
<keyword evidence="2" id="KW-0812">Transmembrane</keyword>
<protein>
    <submittedName>
        <fullName evidence="4">Uncharacterized protein</fullName>
    </submittedName>
</protein>
<organism evidence="4 5">
    <name type="scientific">Candidatus Aeolococcus gillhamiae</name>
    <dbReference type="NCBI Taxonomy" id="3127015"/>
    <lineage>
        <taxon>Bacteria</taxon>
        <taxon>Bacillati</taxon>
        <taxon>Candidatus Dormiibacterota</taxon>
        <taxon>Candidatus Dormibacteria</taxon>
        <taxon>Candidatus Aeolococcales</taxon>
        <taxon>Candidatus Aeolococcaceae</taxon>
        <taxon>Candidatus Aeolococcus</taxon>
    </lineage>
</organism>
<reference evidence="4 5" key="1">
    <citation type="journal article" date="2017" name="Nature">
        <title>Atmospheric trace gases support primary production in Antarctic desert surface soil.</title>
        <authorList>
            <person name="Ji M."/>
            <person name="Greening C."/>
            <person name="Vanwonterghem I."/>
            <person name="Carere C.R."/>
            <person name="Bay S.K."/>
            <person name="Steen J.A."/>
            <person name="Montgomery K."/>
            <person name="Lines T."/>
            <person name="Beardall J."/>
            <person name="van Dorst J."/>
            <person name="Snape I."/>
            <person name="Stott M.B."/>
            <person name="Hugenholtz P."/>
            <person name="Ferrari B.C."/>
        </authorList>
    </citation>
    <scope>NUCLEOTIDE SEQUENCE [LARGE SCALE GENOMIC DNA]</scope>
    <source>
        <strain evidence="4">RRmetagenome_bin12</strain>
    </source>
</reference>
<dbReference type="RefSeq" id="WP_337312490.1">
    <property type="nucleotide sequence ID" value="NZ_JAEKNS010000116.1"/>
</dbReference>
<dbReference type="Proteomes" id="UP000606991">
    <property type="component" value="Unassembled WGS sequence"/>
</dbReference>
<evidence type="ECO:0000313" key="3">
    <source>
        <dbReference type="EMBL" id="MBJ7595408.1"/>
    </source>
</evidence>
<evidence type="ECO:0000256" key="2">
    <source>
        <dbReference type="SAM" id="Phobius"/>
    </source>
</evidence>
<dbReference type="EMBL" id="QHBU01000211">
    <property type="protein sequence ID" value="PZR79358.1"/>
    <property type="molecule type" value="Genomic_DNA"/>
</dbReference>
<comment type="caution">
    <text evidence="4">The sequence shown here is derived from an EMBL/GenBank/DDBJ whole genome shotgun (WGS) entry which is preliminary data.</text>
</comment>
<gene>
    <name evidence="4" type="ORF">DLM65_10960</name>
    <name evidence="3" type="ORF">JF886_11225</name>
</gene>
<dbReference type="Proteomes" id="UP000248724">
    <property type="component" value="Unassembled WGS sequence"/>
</dbReference>
<accession>A0A934K216</accession>
<evidence type="ECO:0000313" key="4">
    <source>
        <dbReference type="EMBL" id="PZR79358.1"/>
    </source>
</evidence>
<feature type="transmembrane region" description="Helical" evidence="2">
    <location>
        <begin position="12"/>
        <end position="36"/>
    </location>
</feature>
<sequence length="75" mass="7615">MPVLAFSALDALLVVILAAAGFVVVALVCATILAVLHVVLPSTDSGADEIDRLHPPEEEVAAPADPARLDSGDNA</sequence>
<evidence type="ECO:0000313" key="5">
    <source>
        <dbReference type="Proteomes" id="UP000248724"/>
    </source>
</evidence>
<reference evidence="3 6" key="3">
    <citation type="submission" date="2020-10" db="EMBL/GenBank/DDBJ databases">
        <title>Ca. Dormibacterota MAGs.</title>
        <authorList>
            <person name="Montgomery K."/>
        </authorList>
    </citation>
    <scope>NUCLEOTIDE SEQUENCE [LARGE SCALE GENOMIC DNA]</scope>
    <source>
        <strain evidence="3">SC8812_S17_18</strain>
    </source>
</reference>
<dbReference type="EMBL" id="JAEKNS010000116">
    <property type="protein sequence ID" value="MBJ7595408.1"/>
    <property type="molecule type" value="Genomic_DNA"/>
</dbReference>